<comment type="similarity">
    <text evidence="1">Belongs to the EPG5 family.</text>
</comment>
<evidence type="ECO:0000313" key="6">
    <source>
        <dbReference type="Proteomes" id="UP000515158"/>
    </source>
</evidence>
<dbReference type="PANTHER" id="PTHR31139:SF4">
    <property type="entry name" value="ECTOPIC P GRANULES PROTEIN 5 HOMOLOG"/>
    <property type="match status" value="1"/>
</dbReference>
<evidence type="ECO:0000259" key="4">
    <source>
        <dbReference type="Pfam" id="PF26103"/>
    </source>
</evidence>
<dbReference type="FunCoup" id="A0A6P8YC19">
    <property type="interactions" value="1909"/>
</dbReference>
<dbReference type="InterPro" id="IPR051436">
    <property type="entry name" value="Autophagy-related_EPG5"/>
</dbReference>
<feature type="compositionally biased region" description="Basic residues" evidence="3">
    <location>
        <begin position="9"/>
        <end position="20"/>
    </location>
</feature>
<keyword evidence="6" id="KW-1185">Reference proteome</keyword>
<sequence length="2646" mass="296440">MATMEKTKSRQPKKKSKSKRTHETHIQDDLASSSISYQEVPTSPSHVVEEELADAAKDSKSSNQGEPVFSDTEEYPLLSSATEASPIQTASSASEEGPKETSSNDCHVDLGAATVVAPEEKLERPEVAEDILIEINSPVHKLVLTEQKNNVEVTNRPSENPYSSVSKQLQKVKTARDVEEGIEAVTSGLNAASLSRAADMKENKQALTAQHRSMVLGSQAQVGNKRRGDEEANMLIVKPFSDDELSALYSNQELDACMEFVSSFVEAHLRPSSKHTHPLHDLLVIYLRSINRLVINHMELEANKKESKEKQSHLWILETTTITESGECQDGNPVSASHVYQMSKLNRPTLSQLRRILAGMRELVNITHSLDAYSCEAARLQIEGLIQNVAQSCPELLSISENSGASLTLGPHTSNLEKSVMDLRTCIAILFSFQRRPMRDERFVRDTQDWLSRLVAILVRIGNWQDHMFLLNHVLRCPAGVGQWASNFVQTPVPQYCPSSPGANSPFDSPYIDHVMVALATIILPIRERAAFLEQFRASLGEFSGTTDAWIVLDSDGEDEEGDEDGENSVALRENDLVALLNQVAIGPMFQYLLCVEKGESNDVWTGASVTPQHFLRLLSFSTVLVRLLRRGLEALAVPRYRQLSKRLGRLVRHTVQYATDLWQILSETFSHETDPAMGLRLQVEYDAFLVRATNCIHSSRHLGAWQFLAILPYNMVSLTTLWQLWYALHEEDQNEEAIINCNQHEDWEAKVYNPSLRAQLEDRLTSMPDSESYYLLTTFANMALSRHNHDWAFIRAACLDLLQIGFLSLNSQEACSKSVRILLSGLVAKHPPLLSEILTRLSENFSAAGKLSLYLYRELPLNHWQPVRDDVTIITRWLLRFPLTSPENNLARYILTNLNWGFNYSGDLFLVPQLHRDVAILVLKAALQYVPDATGSTAMISEGLKQVSSMVRAQTAEQAFLQWVWDMFAKLRLHLLDQSESTVWSAMVNLNEMLHHVPDLEVDSLVELVLGVKQGHSVASFAVVAITQVGHSVPQICMQGFNHLCHLLSCGRYEAVLTLLRHIMPLFLECVPSLLETEKFQTVLNGLLQADRTYVKMAKNLIVSDFPGPIINQFGNMIQSHLHYFRRYNQEGPHTFVSLWLQVLTNVQDWARNQGALYLLDIVLRTAFFDPESKKIAYDHLRQLFQKTYTGRDEETGLGSRQGGALSSIMSWVSSGTAVGSPLLPAVSCPDGPWFAFFALEIEQEELEDKTGLWKEVQKELASMTGKPSVDSAIKKACCTLKRPAPPSTMLSIYRWSQQALDTPMDHPLLPLFWQKFFLQFLSRVPTPSGQEVGSVGPKFFEGMVNLIYLKRIKKRLQECKEFYWAAVDDCKTDDPERRTWLENTSKMIWTLGLWLEEPRLHEPTLYLPALPPLYNAEKLATILQGDRKLWLELMDYKTVLEEQKKSAQQWESSQFRAISPSSPSVESKQLPVHSHNRDEGKNPVERTLKRLQSYDTPAGPPALKPFKAVLPPVKPEAFQSQNATFDALRESIRIVLEYAQLYALRMAEHNALDCSFLQIVPSLYSDVKTEVTLQATCQSEGYSNNHQNIVTCAGPATIRIKIREARVSDRTEHMINQNRNDCDALITRAMQPPPLKVCASSVQIEQTIKALSNEYLALRNEGVSEALAAQRMRTVGVELFYHLVSRYNEDLAVYPPTKQLFTTCLESLGQVFISGEECECERLLACMVQFPRLAGLLGPHFTPTIAATPVFLIMYKSVVDISVQPNADLSFVLLSKFDIGQWLSKGNPNLSECDEFINYVGRALTAIGPTPAEEKQILHEMFCNHIRLLLKHKFPLHFNSVLNLLLKTSESQSLCPDVWYSVINVILTLGVPQVGPGSSPLLRIGPNMNPGRIMEDLRLYAVNQKLLQHQELLETVALLASHFNRERLQYGLYGLYPKYRVYVDALAIFLGIIAHSLVVSTLQNGQGVISNKLVEQLWPSVSAMFFPWIAPYWTDQLSEPTAAWIQQLTDDRSVLPPWIVGDASYAQRIMGTFVEVMRFVLDTLPASSNLLGYIWQFYVSHFAHTAIKEHTLTVVHTNLLTLPWMRFWPAPSHLDLMLKVVDQYLPDCHAFLGAVFIEIAWTKWLAHASSSESPMAVVRLHTCLLHLFVKLANEPSVRQSGKILSLLVESRKLAWHLLDAHAYEPVVNWYVMSVDPRSILRVEDQDGSAIDSAVIYLLQVAAGYTANTTQFHSSTLRKRQMFVRSGVKVLVTCASRYKSMLSSNRVDFFEVIQRMLDDIEIVVAATVPQQQQVPEAGLLLTELLGVVNQPPGSALGALALESCVSWLSSLGSVPGSQRQSTVVVPALLKVVGSTVNDSSALGGILEATLESYFYNAAGDETKNQWSSAVSILQPTVPRQPPTEEVLITDGNLLSLHGLLLLQLRLCRDIREEAILLSSLMTWLNSVRPTEQVEAKLTLLWCQVLYLAQRQVSQSGDRATAASCLHQLVQHASAVAEHKAGGWGLLSAIGIGKQLSVTPRCRLLCRFLCAFVSAQLPESKVESNLVRSTPNCAGSITNGPSTKSDPSLDIHPTADALKNLASLEGLLSNKLYAGVRSCIESSVIYVRNPENSLHNASEILQTLAKQLYTERYLHASFEVQRVNER</sequence>
<feature type="compositionally biased region" description="Basic and acidic residues" evidence="3">
    <location>
        <begin position="1477"/>
        <end position="1486"/>
    </location>
</feature>
<evidence type="ECO:0000256" key="1">
    <source>
        <dbReference type="ARBA" id="ARBA00010948"/>
    </source>
</evidence>
<evidence type="ECO:0000256" key="3">
    <source>
        <dbReference type="SAM" id="MobiDB-lite"/>
    </source>
</evidence>
<feature type="domain" description="Epg5-like central TPR repeats" evidence="4">
    <location>
        <begin position="1718"/>
        <end position="2123"/>
    </location>
</feature>
<dbReference type="InterPro" id="IPR059030">
    <property type="entry name" value="TPR_Epg5_mid"/>
</dbReference>
<feature type="compositionally biased region" description="Polar residues" evidence="3">
    <location>
        <begin position="1453"/>
        <end position="1469"/>
    </location>
</feature>
<dbReference type="KEGG" id="tpal:117640925"/>
<dbReference type="OrthoDB" id="75419at2759"/>
<dbReference type="Proteomes" id="UP000515158">
    <property type="component" value="Unplaced"/>
</dbReference>
<dbReference type="GO" id="GO:0005737">
    <property type="term" value="C:cytoplasm"/>
    <property type="evidence" value="ECO:0007669"/>
    <property type="project" value="TreeGrafter"/>
</dbReference>
<dbReference type="GO" id="GO:0097352">
    <property type="term" value="P:autophagosome maturation"/>
    <property type="evidence" value="ECO:0007669"/>
    <property type="project" value="TreeGrafter"/>
</dbReference>
<dbReference type="InterPro" id="IPR016024">
    <property type="entry name" value="ARM-type_fold"/>
</dbReference>
<dbReference type="InParanoid" id="A0A6P8YC19"/>
<dbReference type="GeneID" id="117640925"/>
<evidence type="ECO:0000256" key="2">
    <source>
        <dbReference type="ARBA" id="ARBA00023006"/>
    </source>
</evidence>
<dbReference type="Pfam" id="PF26103">
    <property type="entry name" value="TPR_Epg5"/>
    <property type="match status" value="1"/>
</dbReference>
<dbReference type="Pfam" id="PF26106">
    <property type="entry name" value="TPR_Epg5_C"/>
    <property type="match status" value="1"/>
</dbReference>
<gene>
    <name evidence="7" type="primary">LOC117640925</name>
</gene>
<organism evidence="7">
    <name type="scientific">Thrips palmi</name>
    <name type="common">Melon thrips</name>
    <dbReference type="NCBI Taxonomy" id="161013"/>
    <lineage>
        <taxon>Eukaryota</taxon>
        <taxon>Metazoa</taxon>
        <taxon>Ecdysozoa</taxon>
        <taxon>Arthropoda</taxon>
        <taxon>Hexapoda</taxon>
        <taxon>Insecta</taxon>
        <taxon>Pterygota</taxon>
        <taxon>Neoptera</taxon>
        <taxon>Paraneoptera</taxon>
        <taxon>Thysanoptera</taxon>
        <taxon>Terebrantia</taxon>
        <taxon>Thripoidea</taxon>
        <taxon>Thripidae</taxon>
        <taxon>Thrips</taxon>
    </lineage>
</organism>
<feature type="region of interest" description="Disordered" evidence="3">
    <location>
        <begin position="1"/>
        <end position="107"/>
    </location>
</feature>
<dbReference type="Pfam" id="PF26573">
    <property type="entry name" value="TPR_Epg5_2"/>
    <property type="match status" value="1"/>
</dbReference>
<feature type="domain" description="Epg5-like TPR" evidence="5">
    <location>
        <begin position="1249"/>
        <end position="1437"/>
    </location>
</feature>
<reference evidence="7" key="1">
    <citation type="submission" date="2025-08" db="UniProtKB">
        <authorList>
            <consortium name="RefSeq"/>
        </authorList>
    </citation>
    <scope>IDENTIFICATION</scope>
    <source>
        <tissue evidence="7">Total insect</tissue>
    </source>
</reference>
<feature type="compositionally biased region" description="Polar residues" evidence="3">
    <location>
        <begin position="79"/>
        <end position="105"/>
    </location>
</feature>
<feature type="compositionally biased region" description="Polar residues" evidence="3">
    <location>
        <begin position="30"/>
        <end position="45"/>
    </location>
</feature>
<feature type="region of interest" description="Disordered" evidence="3">
    <location>
        <begin position="1453"/>
        <end position="1486"/>
    </location>
</feature>
<dbReference type="InterPro" id="IPR058750">
    <property type="entry name" value="TPR_Epg5"/>
</dbReference>
<accession>A0A6P8YC19</accession>
<proteinExistence type="inferred from homology"/>
<dbReference type="RefSeq" id="XP_034233841.1">
    <property type="nucleotide sequence ID" value="XM_034377950.1"/>
</dbReference>
<name>A0A6P8YC19_THRPL</name>
<protein>
    <submittedName>
        <fullName evidence="7">Ectopic P granules protein 5 homolog isoform X1</fullName>
    </submittedName>
</protein>
<evidence type="ECO:0000313" key="7">
    <source>
        <dbReference type="RefSeq" id="XP_034233841.1"/>
    </source>
</evidence>
<dbReference type="CTD" id="57724"/>
<keyword evidence="2" id="KW-0072">Autophagy</keyword>
<evidence type="ECO:0000259" key="5">
    <source>
        <dbReference type="Pfam" id="PF26573"/>
    </source>
</evidence>
<dbReference type="SUPFAM" id="SSF48371">
    <property type="entry name" value="ARM repeat"/>
    <property type="match status" value="1"/>
</dbReference>
<dbReference type="PANTHER" id="PTHR31139">
    <property type="entry name" value="ECTOPIC P GRANULES PROTEIN 5 HOMOLOG"/>
    <property type="match status" value="1"/>
</dbReference>